<accession>A0AAD7EEY6</accession>
<protein>
    <recommendedName>
        <fullName evidence="3">Tesmin/TSO1-like CXC domain-containing protein</fullName>
    </recommendedName>
</protein>
<dbReference type="Proteomes" id="UP001218218">
    <property type="component" value="Unassembled WGS sequence"/>
</dbReference>
<keyword evidence="2" id="KW-1185">Reference proteome</keyword>
<organism evidence="1 2">
    <name type="scientific">Mycena albidolilacea</name>
    <dbReference type="NCBI Taxonomy" id="1033008"/>
    <lineage>
        <taxon>Eukaryota</taxon>
        <taxon>Fungi</taxon>
        <taxon>Dikarya</taxon>
        <taxon>Basidiomycota</taxon>
        <taxon>Agaricomycotina</taxon>
        <taxon>Agaricomycetes</taxon>
        <taxon>Agaricomycetidae</taxon>
        <taxon>Agaricales</taxon>
        <taxon>Marasmiineae</taxon>
        <taxon>Mycenaceae</taxon>
        <taxon>Mycena</taxon>
    </lineage>
</organism>
<evidence type="ECO:0008006" key="3">
    <source>
        <dbReference type="Google" id="ProtNLM"/>
    </source>
</evidence>
<reference evidence="1" key="1">
    <citation type="submission" date="2023-03" db="EMBL/GenBank/DDBJ databases">
        <title>Massive genome expansion in bonnet fungi (Mycena s.s.) driven by repeated elements and novel gene families across ecological guilds.</title>
        <authorList>
            <consortium name="Lawrence Berkeley National Laboratory"/>
            <person name="Harder C.B."/>
            <person name="Miyauchi S."/>
            <person name="Viragh M."/>
            <person name="Kuo A."/>
            <person name="Thoen E."/>
            <person name="Andreopoulos B."/>
            <person name="Lu D."/>
            <person name="Skrede I."/>
            <person name="Drula E."/>
            <person name="Henrissat B."/>
            <person name="Morin E."/>
            <person name="Kohler A."/>
            <person name="Barry K."/>
            <person name="LaButti K."/>
            <person name="Morin E."/>
            <person name="Salamov A."/>
            <person name="Lipzen A."/>
            <person name="Mereny Z."/>
            <person name="Hegedus B."/>
            <person name="Baldrian P."/>
            <person name="Stursova M."/>
            <person name="Weitz H."/>
            <person name="Taylor A."/>
            <person name="Grigoriev I.V."/>
            <person name="Nagy L.G."/>
            <person name="Martin F."/>
            <person name="Kauserud H."/>
        </authorList>
    </citation>
    <scope>NUCLEOTIDE SEQUENCE</scope>
    <source>
        <strain evidence="1">CBHHK002</strain>
    </source>
</reference>
<gene>
    <name evidence="1" type="ORF">DFH08DRAFT_891887</name>
</gene>
<sequence length="245" mass="27531">MYDDEIDEPYTPGNEGPDTIYEARLEIEERESDATCSCKSGSACKTARCGCHKAGFACQTNCACTKAGTCNNKMGDLSYIFGPDPADRPERLSSCLISKIMLENSKKPDGARIWWESVHERLWNGALSQAGEDYLWANSEDAAKAKTYNALPPDEKLALKRRSLKYWLQSQSYGIFYSFCRNGLEQGDCTSHCTVCNECADWREWHCKLCNQCTYGLTFPCTNCSRNGVRAFHASEDEMEMMATL</sequence>
<evidence type="ECO:0000313" key="1">
    <source>
        <dbReference type="EMBL" id="KAJ7318765.1"/>
    </source>
</evidence>
<dbReference type="EMBL" id="JARIHO010000056">
    <property type="protein sequence ID" value="KAJ7318765.1"/>
    <property type="molecule type" value="Genomic_DNA"/>
</dbReference>
<proteinExistence type="predicted"/>
<dbReference type="AlphaFoldDB" id="A0AAD7EEY6"/>
<evidence type="ECO:0000313" key="2">
    <source>
        <dbReference type="Proteomes" id="UP001218218"/>
    </source>
</evidence>
<name>A0AAD7EEY6_9AGAR</name>
<comment type="caution">
    <text evidence="1">The sequence shown here is derived from an EMBL/GenBank/DDBJ whole genome shotgun (WGS) entry which is preliminary data.</text>
</comment>